<comment type="caution">
    <text evidence="1">The sequence shown here is derived from an EMBL/GenBank/DDBJ whole genome shotgun (WGS) entry which is preliminary data.</text>
</comment>
<gene>
    <name evidence="1" type="ORF">JCM19240_1170</name>
</gene>
<reference evidence="1 2" key="1">
    <citation type="submission" date="2014-09" db="EMBL/GenBank/DDBJ databases">
        <title>Vibrio maritimus JCM 19240. (C210) whole genome shotgun sequence.</title>
        <authorList>
            <person name="Sawabe T."/>
            <person name="Meirelles P."/>
            <person name="Nakanishi M."/>
            <person name="Sayaka M."/>
            <person name="Hattori M."/>
            <person name="Ohkuma M."/>
        </authorList>
    </citation>
    <scope>NUCLEOTIDE SEQUENCE [LARGE SCALE GENOMIC DNA]</scope>
    <source>
        <strain evidence="1 2">JCM 19240</strain>
    </source>
</reference>
<accession>A0A090TT89</accession>
<proteinExistence type="predicted"/>
<keyword evidence="2" id="KW-1185">Reference proteome</keyword>
<dbReference type="EMBL" id="BBMT01000004">
    <property type="protein sequence ID" value="GAL34262.1"/>
    <property type="molecule type" value="Genomic_DNA"/>
</dbReference>
<dbReference type="AlphaFoldDB" id="A0A090TT89"/>
<sequence>MTQSLAQVYFDKGDIESAKFYSDHLLNKGVKKLAALSTKRADSR</sequence>
<reference evidence="1 2" key="2">
    <citation type="submission" date="2014-09" db="EMBL/GenBank/DDBJ databases">
        <authorList>
            <consortium name="NBRP consortium"/>
            <person name="Sawabe T."/>
            <person name="Meirelles P."/>
            <person name="Nakanishi M."/>
            <person name="Sayaka M."/>
            <person name="Hattori M."/>
            <person name="Ohkuma M."/>
        </authorList>
    </citation>
    <scope>NUCLEOTIDE SEQUENCE [LARGE SCALE GENOMIC DNA]</scope>
    <source>
        <strain evidence="1 2">JCM 19240</strain>
    </source>
</reference>
<organism evidence="1 2">
    <name type="scientific">Vibrio maritimus</name>
    <dbReference type="NCBI Taxonomy" id="990268"/>
    <lineage>
        <taxon>Bacteria</taxon>
        <taxon>Pseudomonadati</taxon>
        <taxon>Pseudomonadota</taxon>
        <taxon>Gammaproteobacteria</taxon>
        <taxon>Vibrionales</taxon>
        <taxon>Vibrionaceae</taxon>
        <taxon>Vibrio</taxon>
    </lineage>
</organism>
<evidence type="ECO:0000313" key="1">
    <source>
        <dbReference type="EMBL" id="GAL34262.1"/>
    </source>
</evidence>
<dbReference type="Proteomes" id="UP000029224">
    <property type="component" value="Unassembled WGS sequence"/>
</dbReference>
<protein>
    <submittedName>
        <fullName evidence="1">Uncharacterized protein</fullName>
    </submittedName>
</protein>
<name>A0A090TT89_9VIBR</name>
<evidence type="ECO:0000313" key="2">
    <source>
        <dbReference type="Proteomes" id="UP000029224"/>
    </source>
</evidence>